<evidence type="ECO:0000256" key="3">
    <source>
        <dbReference type="ARBA" id="ARBA00022989"/>
    </source>
</evidence>
<dbReference type="PANTHER" id="PTHR22550:SF5">
    <property type="entry name" value="LEUCINE ZIPPER PROTEIN 4"/>
    <property type="match status" value="1"/>
</dbReference>
<comment type="caution">
    <text evidence="7">The sequence shown here is derived from an EMBL/GenBank/DDBJ whole genome shotgun (WGS) entry which is preliminary data.</text>
</comment>
<keyword evidence="3 5" id="KW-1133">Transmembrane helix</keyword>
<keyword evidence="1" id="KW-1003">Cell membrane</keyword>
<feature type="transmembrane region" description="Helical" evidence="5">
    <location>
        <begin position="316"/>
        <end position="338"/>
    </location>
</feature>
<evidence type="ECO:0000256" key="1">
    <source>
        <dbReference type="ARBA" id="ARBA00022475"/>
    </source>
</evidence>
<dbReference type="SMART" id="SM00327">
    <property type="entry name" value="VWA"/>
    <property type="match status" value="1"/>
</dbReference>
<name>A0A833H394_9LEPT</name>
<dbReference type="AlphaFoldDB" id="A0A833H394"/>
<proteinExistence type="predicted"/>
<evidence type="ECO:0000313" key="8">
    <source>
        <dbReference type="Proteomes" id="UP000460298"/>
    </source>
</evidence>
<dbReference type="PANTHER" id="PTHR22550">
    <property type="entry name" value="SPORE GERMINATION PROTEIN"/>
    <property type="match status" value="1"/>
</dbReference>
<feature type="domain" description="VWFA" evidence="6">
    <location>
        <begin position="97"/>
        <end position="296"/>
    </location>
</feature>
<evidence type="ECO:0000256" key="4">
    <source>
        <dbReference type="ARBA" id="ARBA00023136"/>
    </source>
</evidence>
<evidence type="ECO:0000259" key="6">
    <source>
        <dbReference type="PROSITE" id="PS50234"/>
    </source>
</evidence>
<dbReference type="SUPFAM" id="SSF53300">
    <property type="entry name" value="vWA-like"/>
    <property type="match status" value="1"/>
</dbReference>
<dbReference type="Pfam" id="PF00092">
    <property type="entry name" value="VWA"/>
    <property type="match status" value="1"/>
</dbReference>
<protein>
    <submittedName>
        <fullName evidence="7">VWA domain-containing protein</fullName>
    </submittedName>
</protein>
<keyword evidence="4 5" id="KW-0472">Membrane</keyword>
<dbReference type="InterPro" id="IPR036465">
    <property type="entry name" value="vWFA_dom_sf"/>
</dbReference>
<organism evidence="7 8">
    <name type="scientific">Leptonema illini</name>
    <dbReference type="NCBI Taxonomy" id="183"/>
    <lineage>
        <taxon>Bacteria</taxon>
        <taxon>Pseudomonadati</taxon>
        <taxon>Spirochaetota</taxon>
        <taxon>Spirochaetia</taxon>
        <taxon>Leptospirales</taxon>
        <taxon>Leptospiraceae</taxon>
        <taxon>Leptonema</taxon>
    </lineage>
</organism>
<sequence length="343" mass="38214">MMETLSAFAAEHLSTQFAHPAALWLVLLLPVFAFLRFYYLRKGAAPLASVQHRGRSLPLNVIGLLLIETILMLAVLIAVASPGKEGRLQSISEEGIDVALVLDISASMMAADFKPTRLDSLKKLAADFVERSGSDRIGVVLFAGEVFTQAPLTTDRKAVRELLSGISYYMIDHSRSGGTAIGDALLMTVDMLERRRIDGRDQALVLVTDGENDRGIDPKKVIPYLKERDVNLYVVGMAGDEKAPVFIDGQPFITVENKQLYTSLDDTSLRELTELGRGRYYRAKDEDALRSILKEIGSLNRTPLDVREIRTRRSDAWMAALAALLLFLIRQIYLIHFVRRPPL</sequence>
<dbReference type="EMBL" id="WBUI01000004">
    <property type="protein sequence ID" value="KAB2933976.1"/>
    <property type="molecule type" value="Genomic_DNA"/>
</dbReference>
<accession>A0A833H394</accession>
<dbReference type="Proteomes" id="UP000460298">
    <property type="component" value="Unassembled WGS sequence"/>
</dbReference>
<feature type="transmembrane region" description="Helical" evidence="5">
    <location>
        <begin position="59"/>
        <end position="80"/>
    </location>
</feature>
<keyword evidence="2 5" id="KW-0812">Transmembrane</keyword>
<dbReference type="InterPro" id="IPR050768">
    <property type="entry name" value="UPF0353/GerABKA_families"/>
</dbReference>
<evidence type="ECO:0000256" key="5">
    <source>
        <dbReference type="SAM" id="Phobius"/>
    </source>
</evidence>
<evidence type="ECO:0000256" key="2">
    <source>
        <dbReference type="ARBA" id="ARBA00022692"/>
    </source>
</evidence>
<dbReference type="Gene3D" id="3.40.50.410">
    <property type="entry name" value="von Willebrand factor, type A domain"/>
    <property type="match status" value="1"/>
</dbReference>
<reference evidence="7 8" key="1">
    <citation type="submission" date="2019-10" db="EMBL/GenBank/DDBJ databases">
        <title>Extracellular Electron Transfer in a Candidatus Methanoperedens spp. Enrichment Culture.</title>
        <authorList>
            <person name="Berger S."/>
            <person name="Rangel Shaw D."/>
            <person name="Berben T."/>
            <person name="In 'T Zandt M."/>
            <person name="Frank J."/>
            <person name="Reimann J."/>
            <person name="Jetten M.S.M."/>
            <person name="Welte C.U."/>
        </authorList>
    </citation>
    <scope>NUCLEOTIDE SEQUENCE [LARGE SCALE GENOMIC DNA]</scope>
    <source>
        <strain evidence="7">SB12</strain>
    </source>
</reference>
<feature type="transmembrane region" description="Helical" evidence="5">
    <location>
        <begin position="21"/>
        <end position="39"/>
    </location>
</feature>
<gene>
    <name evidence="7" type="ORF">F9K24_05785</name>
</gene>
<dbReference type="PROSITE" id="PS50234">
    <property type="entry name" value="VWFA"/>
    <property type="match status" value="1"/>
</dbReference>
<dbReference type="InterPro" id="IPR002035">
    <property type="entry name" value="VWF_A"/>
</dbReference>
<evidence type="ECO:0000313" key="7">
    <source>
        <dbReference type="EMBL" id="KAB2933976.1"/>
    </source>
</evidence>